<gene>
    <name evidence="3" type="ORF">HV832_11555</name>
</gene>
<dbReference type="AlphaFoldDB" id="A0A850QHH7"/>
<reference evidence="3 4" key="1">
    <citation type="submission" date="2020-06" db="EMBL/GenBank/DDBJ databases">
        <authorList>
            <person name="Qiu C."/>
            <person name="Liu Z."/>
        </authorList>
    </citation>
    <scope>NUCLEOTIDE SEQUENCE [LARGE SCALE GENOMIC DNA]</scope>
    <source>
        <strain evidence="3 4">EM 1</strain>
    </source>
</reference>
<dbReference type="InterPro" id="IPR003423">
    <property type="entry name" value="OMP_efflux"/>
</dbReference>
<keyword evidence="4" id="KW-1185">Reference proteome</keyword>
<sequence>MMFALTIGNIRHCLMGMASGGALAMLALGADATPAQINTDLPKMLPANAAENASSTAVSLSLQQALQIAVTDNRDIRLSRLALDTAGAMRTAAEAAPNPTLTIQTVNINPKLGIGSGKLRDKTVDSTWRIDQLIERGGKREYRSENARYLELAARHDAMDTERQTRITVSAAYFDLLAAQQRLRLLQETRKLFGQTQAAADQRKKAGDIAGADAARIRVDALRSENDMRQAQNDLLHAQSHLINLLSLRISPTAITAADSWPAATLPATPELENKLQQAIESRPDVQSAQAKLDAALAAKKLALAARTRDVSVGVQFEHYPTSATNTQGSGNSYGVSVQIPLFVRYEYQGEIRAAEIAVDSAREMLGKTREAAAQELRGLWESASSAQDILQRLTSQVQPAARQSADAAEFAFKNGALGVMDVLDARRVFRATEIDTINAQSDFAKAQTAWQISTQESKP</sequence>
<dbReference type="InterPro" id="IPR010131">
    <property type="entry name" value="MdtP/NodT-like"/>
</dbReference>
<accession>A0A850QHH7</accession>
<keyword evidence="2" id="KW-0732">Signal</keyword>
<dbReference type="Gene3D" id="1.20.1600.10">
    <property type="entry name" value="Outer membrane efflux proteins (OEP)"/>
    <property type="match status" value="1"/>
</dbReference>
<dbReference type="EMBL" id="JABXYJ010000006">
    <property type="protein sequence ID" value="NVO78467.1"/>
    <property type="molecule type" value="Genomic_DNA"/>
</dbReference>
<dbReference type="RefSeq" id="WP_176804002.1">
    <property type="nucleotide sequence ID" value="NZ_JABXYJ010000006.1"/>
</dbReference>
<evidence type="ECO:0000256" key="2">
    <source>
        <dbReference type="SAM" id="SignalP"/>
    </source>
</evidence>
<dbReference type="PANTHER" id="PTHR30203">
    <property type="entry name" value="OUTER MEMBRANE CATION EFFLUX PROTEIN"/>
    <property type="match status" value="1"/>
</dbReference>
<organism evidence="3 4">
    <name type="scientific">Undibacterium oligocarboniphilum</name>
    <dbReference type="NCBI Taxonomy" id="666702"/>
    <lineage>
        <taxon>Bacteria</taxon>
        <taxon>Pseudomonadati</taxon>
        <taxon>Pseudomonadota</taxon>
        <taxon>Betaproteobacteria</taxon>
        <taxon>Burkholderiales</taxon>
        <taxon>Oxalobacteraceae</taxon>
        <taxon>Undibacterium</taxon>
    </lineage>
</organism>
<evidence type="ECO:0000313" key="4">
    <source>
        <dbReference type="Proteomes" id="UP000588051"/>
    </source>
</evidence>
<feature type="chain" id="PRO_5032446705" evidence="2">
    <location>
        <begin position="25"/>
        <end position="460"/>
    </location>
</feature>
<dbReference type="SUPFAM" id="SSF56954">
    <property type="entry name" value="Outer membrane efflux proteins (OEP)"/>
    <property type="match status" value="1"/>
</dbReference>
<name>A0A850QHH7_9BURK</name>
<evidence type="ECO:0000313" key="3">
    <source>
        <dbReference type="EMBL" id="NVO78467.1"/>
    </source>
</evidence>
<dbReference type="GO" id="GO:0015562">
    <property type="term" value="F:efflux transmembrane transporter activity"/>
    <property type="evidence" value="ECO:0007669"/>
    <property type="project" value="InterPro"/>
</dbReference>
<feature type="signal peptide" evidence="2">
    <location>
        <begin position="1"/>
        <end position="24"/>
    </location>
</feature>
<evidence type="ECO:0000256" key="1">
    <source>
        <dbReference type="ARBA" id="ARBA00007613"/>
    </source>
</evidence>
<dbReference type="PANTHER" id="PTHR30203:SF30">
    <property type="entry name" value="OUTER MEMBRANE PROTEIN-RELATED"/>
    <property type="match status" value="1"/>
</dbReference>
<proteinExistence type="inferred from homology"/>
<dbReference type="Pfam" id="PF02321">
    <property type="entry name" value="OEP"/>
    <property type="match status" value="2"/>
</dbReference>
<protein>
    <submittedName>
        <fullName evidence="3">TolC family protein</fullName>
    </submittedName>
</protein>
<dbReference type="Proteomes" id="UP000588051">
    <property type="component" value="Unassembled WGS sequence"/>
</dbReference>
<comment type="similarity">
    <text evidence="1">Belongs to the outer membrane factor (OMF) (TC 1.B.17) family.</text>
</comment>
<comment type="caution">
    <text evidence="3">The sequence shown here is derived from an EMBL/GenBank/DDBJ whole genome shotgun (WGS) entry which is preliminary data.</text>
</comment>